<dbReference type="Proteomes" id="UP000514411">
    <property type="component" value="Chromosome"/>
</dbReference>
<dbReference type="EMBL" id="LR861807">
    <property type="protein sequence ID" value="CAD1792734.1"/>
    <property type="molecule type" value="Genomic_DNA"/>
</dbReference>
<dbReference type="AlphaFoldDB" id="A0A7U7DDT2"/>
<proteinExistence type="predicted"/>
<sequence>MRTWQTIDSAPDGEVVHTKIDDQYGVRNEQMLKRSGKLWWFPDGGMYVYYTPTHWKPRIAASAAPK</sequence>
<reference evidence="1 3" key="1">
    <citation type="submission" date="2020-07" db="EMBL/GenBank/DDBJ databases">
        <authorList>
            <person name="Teixeira M."/>
        </authorList>
    </citation>
    <scope>NUCLEOTIDE SEQUENCE</scope>
    <source>
        <strain evidence="2">3</strain>
        <strain evidence="1">Xanthomonas arboricola pv. juglandis CPBF 427</strain>
    </source>
</reference>
<accession>A0A7U7DDT2</accession>
<evidence type="ECO:0000313" key="1">
    <source>
        <dbReference type="EMBL" id="CAD0329634.1"/>
    </source>
</evidence>
<organism evidence="1">
    <name type="scientific">Xanthomonas campestris pv. juglandis</name>
    <name type="common">Xanthomonas arboricola pv. juglandis</name>
    <dbReference type="NCBI Taxonomy" id="195709"/>
    <lineage>
        <taxon>Bacteria</taxon>
        <taxon>Pseudomonadati</taxon>
        <taxon>Pseudomonadota</taxon>
        <taxon>Gammaproteobacteria</taxon>
        <taxon>Lysobacterales</taxon>
        <taxon>Lysobacteraceae</taxon>
        <taxon>Xanthomonas</taxon>
    </lineage>
</organism>
<evidence type="ECO:0000313" key="3">
    <source>
        <dbReference type="Proteomes" id="UP000514411"/>
    </source>
</evidence>
<dbReference type="OrthoDB" id="6059120at2"/>
<protein>
    <submittedName>
        <fullName evidence="1">Uncharacterized protein</fullName>
    </submittedName>
</protein>
<name>A0A7U7DDT2_XANCJ</name>
<dbReference type="EMBL" id="LR824643">
    <property type="protein sequence ID" value="CAD0329634.1"/>
    <property type="molecule type" value="Genomic_DNA"/>
</dbReference>
<dbReference type="RefSeq" id="WP_047124359.1">
    <property type="nucleotide sequence ID" value="NZ_CP168206.1"/>
</dbReference>
<gene>
    <name evidence="2" type="ORF">XSP_002347</name>
    <name evidence="1" type="ORF">XSP_002370</name>
</gene>
<evidence type="ECO:0000313" key="2">
    <source>
        <dbReference type="EMBL" id="CAD1792734.1"/>
    </source>
</evidence>